<comment type="function">
    <text evidence="8">Ligates lysine onto the cytidine present at position 34 of the AUA codon-specific tRNA(Ile) that contains the anticodon CAU, in an ATP-dependent manner. Cytidine is converted to lysidine, thus changing the amino acid specificity of the tRNA from methionine to isoleucine.</text>
</comment>
<evidence type="ECO:0000256" key="7">
    <source>
        <dbReference type="ARBA" id="ARBA00048539"/>
    </source>
</evidence>
<name>A0A348AJK8_9FIRM</name>
<keyword evidence="5 8" id="KW-0547">Nucleotide-binding</keyword>
<dbReference type="EC" id="6.3.4.19" evidence="8"/>
<evidence type="ECO:0000256" key="4">
    <source>
        <dbReference type="ARBA" id="ARBA00022694"/>
    </source>
</evidence>
<dbReference type="InterPro" id="IPR011063">
    <property type="entry name" value="TilS/TtcA_N"/>
</dbReference>
<dbReference type="KEGG" id="mana:MAMMFC1_01927"/>
<feature type="domain" description="Lysidine-tRNA(Ile) synthetase C-terminal" evidence="9">
    <location>
        <begin position="389"/>
        <end position="461"/>
    </location>
</feature>
<reference evidence="10 11" key="1">
    <citation type="journal article" date="2018" name="Int. J. Syst. Evol. Microbiol.">
        <title>Methylomusa anaerophila gen. nov., sp. nov., an anaerobic methanol-utilizing bacterium isolated from a microbial fuel cell.</title>
        <authorList>
            <person name="Amano N."/>
            <person name="Yamamuro A."/>
            <person name="Miyahara M."/>
            <person name="Kouzuma A."/>
            <person name="Abe T."/>
            <person name="Watanabe K."/>
        </authorList>
    </citation>
    <scope>NUCLEOTIDE SEQUENCE [LARGE SCALE GENOMIC DNA]</scope>
    <source>
        <strain evidence="10 11">MMFC1</strain>
    </source>
</reference>
<dbReference type="SUPFAM" id="SSF52402">
    <property type="entry name" value="Adenine nucleotide alpha hydrolases-like"/>
    <property type="match status" value="1"/>
</dbReference>
<evidence type="ECO:0000256" key="8">
    <source>
        <dbReference type="HAMAP-Rule" id="MF_01161"/>
    </source>
</evidence>
<dbReference type="InterPro" id="IPR014729">
    <property type="entry name" value="Rossmann-like_a/b/a_fold"/>
</dbReference>
<dbReference type="SUPFAM" id="SSF82829">
    <property type="entry name" value="MesJ substrate recognition domain-like"/>
    <property type="match status" value="1"/>
</dbReference>
<keyword evidence="3 8" id="KW-0436">Ligase</keyword>
<dbReference type="GO" id="GO:0006400">
    <property type="term" value="P:tRNA modification"/>
    <property type="evidence" value="ECO:0007669"/>
    <property type="project" value="UniProtKB-UniRule"/>
</dbReference>
<dbReference type="RefSeq" id="WP_126308300.1">
    <property type="nucleotide sequence ID" value="NZ_AP018449.1"/>
</dbReference>
<dbReference type="SMART" id="SM00977">
    <property type="entry name" value="TilS_C"/>
    <property type="match status" value="1"/>
</dbReference>
<comment type="similarity">
    <text evidence="8">Belongs to the tRNA(Ile)-lysidine synthase family.</text>
</comment>
<protein>
    <recommendedName>
        <fullName evidence="8">tRNA(Ile)-lysidine synthase</fullName>
        <ecNumber evidence="8">6.3.4.19</ecNumber>
    </recommendedName>
    <alternativeName>
        <fullName evidence="8">tRNA(Ile)-2-lysyl-cytidine synthase</fullName>
    </alternativeName>
    <alternativeName>
        <fullName evidence="8">tRNA(Ile)-lysidine synthetase</fullName>
    </alternativeName>
</protein>
<dbReference type="Gene3D" id="1.20.59.20">
    <property type="match status" value="1"/>
</dbReference>
<evidence type="ECO:0000256" key="5">
    <source>
        <dbReference type="ARBA" id="ARBA00022741"/>
    </source>
</evidence>
<keyword evidence="11" id="KW-1185">Reference proteome</keyword>
<dbReference type="HAMAP" id="MF_01161">
    <property type="entry name" value="tRNA_Ile_lys_synt"/>
    <property type="match status" value="1"/>
</dbReference>
<dbReference type="Pfam" id="PF11734">
    <property type="entry name" value="TilS_C"/>
    <property type="match status" value="1"/>
</dbReference>
<evidence type="ECO:0000259" key="9">
    <source>
        <dbReference type="SMART" id="SM00977"/>
    </source>
</evidence>
<dbReference type="EMBL" id="AP018449">
    <property type="protein sequence ID" value="BBB91256.1"/>
    <property type="molecule type" value="Genomic_DNA"/>
</dbReference>
<evidence type="ECO:0000256" key="2">
    <source>
        <dbReference type="ARBA" id="ARBA00022490"/>
    </source>
</evidence>
<dbReference type="PANTHER" id="PTHR43033">
    <property type="entry name" value="TRNA(ILE)-LYSIDINE SYNTHASE-RELATED"/>
    <property type="match status" value="1"/>
</dbReference>
<proteinExistence type="inferred from homology"/>
<sequence length="469" mass="52428">MLNKVRAWIDRHSLLAAGDRIVAACSGGPDSLALVHMLYELRREYKIELAVAHVNHMFRPEAVEEARFVKEYCDKLGIACYQQEIDVPAFIHTSGKSAQEAARMLRYRYLREVAADFGAAKIATGHHRDDQIETVLINFIRGAGTGGLKGMKPRNGDIIRPLLALSRAEIEAYITANSLTPCLDSSNLKTNYLRNRIRLKLLPLLASEYNPSIHDSIWRTAEVTGDEYDYICQAARKAWRSVITEDAARLLVESSKFARLHTAVKRELIRQAIEKKRGTLTGISFVHVENLLKMTLHGRVGTFFVLPGGAIARKNYIGLELFGGKSGLFRQAEAGKYRETFLKLPGVTQVPDLGIKVKATIVDRPDFSDAGSNRGNSAVFDLGLLLPPLVVRTRLPGDRFRPLGMKGSKKLKEYFIDVKVPQTERDTVPLVCDSQGILWIAGYRQSETAKVTGQTTKFLKLVMTKQEDF</sequence>
<gene>
    <name evidence="8 10" type="primary">tilS</name>
    <name evidence="10" type="ORF">MAMMFC1_01927</name>
</gene>
<dbReference type="GO" id="GO:0005737">
    <property type="term" value="C:cytoplasm"/>
    <property type="evidence" value="ECO:0007669"/>
    <property type="project" value="UniProtKB-SubCell"/>
</dbReference>
<comment type="domain">
    <text evidence="8">The N-terminal region contains the highly conserved SGGXDS motif, predicted to be a P-loop motif involved in ATP binding.</text>
</comment>
<dbReference type="GO" id="GO:0032267">
    <property type="term" value="F:tRNA(Ile)-lysidine synthase activity"/>
    <property type="evidence" value="ECO:0007669"/>
    <property type="project" value="UniProtKB-EC"/>
</dbReference>
<dbReference type="Proteomes" id="UP000276437">
    <property type="component" value="Chromosome"/>
</dbReference>
<organism evidence="10 11">
    <name type="scientific">Methylomusa anaerophila</name>
    <dbReference type="NCBI Taxonomy" id="1930071"/>
    <lineage>
        <taxon>Bacteria</taxon>
        <taxon>Bacillati</taxon>
        <taxon>Bacillota</taxon>
        <taxon>Negativicutes</taxon>
        <taxon>Selenomonadales</taxon>
        <taxon>Sporomusaceae</taxon>
        <taxon>Methylomusa</taxon>
    </lineage>
</organism>
<comment type="catalytic activity">
    <reaction evidence="7 8">
        <text>cytidine(34) in tRNA(Ile2) + L-lysine + ATP = lysidine(34) in tRNA(Ile2) + AMP + diphosphate + H(+)</text>
        <dbReference type="Rhea" id="RHEA:43744"/>
        <dbReference type="Rhea" id="RHEA-COMP:10625"/>
        <dbReference type="Rhea" id="RHEA-COMP:10670"/>
        <dbReference type="ChEBI" id="CHEBI:15378"/>
        <dbReference type="ChEBI" id="CHEBI:30616"/>
        <dbReference type="ChEBI" id="CHEBI:32551"/>
        <dbReference type="ChEBI" id="CHEBI:33019"/>
        <dbReference type="ChEBI" id="CHEBI:82748"/>
        <dbReference type="ChEBI" id="CHEBI:83665"/>
        <dbReference type="ChEBI" id="CHEBI:456215"/>
        <dbReference type="EC" id="6.3.4.19"/>
    </reaction>
</comment>
<dbReference type="OrthoDB" id="9807403at2"/>
<keyword evidence="4 8" id="KW-0819">tRNA processing</keyword>
<dbReference type="InterPro" id="IPR012795">
    <property type="entry name" value="tRNA_Ile_lys_synt_N"/>
</dbReference>
<dbReference type="NCBIfam" id="TIGR02433">
    <property type="entry name" value="lysidine_TilS_C"/>
    <property type="match status" value="1"/>
</dbReference>
<evidence type="ECO:0000313" key="11">
    <source>
        <dbReference type="Proteomes" id="UP000276437"/>
    </source>
</evidence>
<dbReference type="InterPro" id="IPR012796">
    <property type="entry name" value="Lysidine-tRNA-synth_C"/>
</dbReference>
<keyword evidence="2 8" id="KW-0963">Cytoplasm</keyword>
<evidence type="ECO:0000256" key="6">
    <source>
        <dbReference type="ARBA" id="ARBA00022840"/>
    </source>
</evidence>
<dbReference type="Gene3D" id="3.40.50.620">
    <property type="entry name" value="HUPs"/>
    <property type="match status" value="1"/>
</dbReference>
<evidence type="ECO:0000256" key="1">
    <source>
        <dbReference type="ARBA" id="ARBA00004496"/>
    </source>
</evidence>
<feature type="binding site" evidence="8">
    <location>
        <begin position="26"/>
        <end position="31"/>
    </location>
    <ligand>
        <name>ATP</name>
        <dbReference type="ChEBI" id="CHEBI:30616"/>
    </ligand>
</feature>
<keyword evidence="6 8" id="KW-0067">ATP-binding</keyword>
<dbReference type="GO" id="GO:0005524">
    <property type="term" value="F:ATP binding"/>
    <property type="evidence" value="ECO:0007669"/>
    <property type="project" value="UniProtKB-UniRule"/>
</dbReference>
<accession>A0A348AJK8</accession>
<evidence type="ECO:0000256" key="3">
    <source>
        <dbReference type="ARBA" id="ARBA00022598"/>
    </source>
</evidence>
<dbReference type="AlphaFoldDB" id="A0A348AJK8"/>
<dbReference type="CDD" id="cd01992">
    <property type="entry name" value="TilS_N"/>
    <property type="match status" value="1"/>
</dbReference>
<evidence type="ECO:0000313" key="10">
    <source>
        <dbReference type="EMBL" id="BBB91256.1"/>
    </source>
</evidence>
<dbReference type="SUPFAM" id="SSF56037">
    <property type="entry name" value="PheT/TilS domain"/>
    <property type="match status" value="1"/>
</dbReference>
<dbReference type="InterPro" id="IPR012094">
    <property type="entry name" value="tRNA_Ile_lys_synt"/>
</dbReference>
<dbReference type="PANTHER" id="PTHR43033:SF1">
    <property type="entry name" value="TRNA(ILE)-LYSIDINE SYNTHASE-RELATED"/>
    <property type="match status" value="1"/>
</dbReference>
<dbReference type="Pfam" id="PF01171">
    <property type="entry name" value="ATP_bind_3"/>
    <property type="match status" value="1"/>
</dbReference>
<dbReference type="NCBIfam" id="TIGR02432">
    <property type="entry name" value="lysidine_TilS_N"/>
    <property type="match status" value="1"/>
</dbReference>
<comment type="subcellular location">
    <subcellularLocation>
        <location evidence="1 8">Cytoplasm</location>
    </subcellularLocation>
</comment>